<accession>A0A8E2EJ41</accession>
<feature type="compositionally biased region" description="Polar residues" evidence="1">
    <location>
        <begin position="333"/>
        <end position="343"/>
    </location>
</feature>
<keyword evidence="3" id="KW-1185">Reference proteome</keyword>
<feature type="compositionally biased region" description="Basic and acidic residues" evidence="1">
    <location>
        <begin position="39"/>
        <end position="63"/>
    </location>
</feature>
<gene>
    <name evidence="2" type="ORF">K432DRAFT_413633</name>
</gene>
<feature type="compositionally biased region" description="Polar residues" evidence="1">
    <location>
        <begin position="7"/>
        <end position="26"/>
    </location>
</feature>
<protein>
    <recommendedName>
        <fullName evidence="4">Centrosomin N-terminal motif 1 domain-containing protein</fullName>
    </recommendedName>
</protein>
<feature type="region of interest" description="Disordered" evidence="1">
    <location>
        <begin position="333"/>
        <end position="510"/>
    </location>
</feature>
<name>A0A8E2EJ41_9PEZI</name>
<dbReference type="EMBL" id="KV744827">
    <property type="protein sequence ID" value="OCK84937.1"/>
    <property type="molecule type" value="Genomic_DNA"/>
</dbReference>
<reference evidence="2 3" key="1">
    <citation type="journal article" date="2016" name="Nat. Commun.">
        <title>Ectomycorrhizal ecology is imprinted in the genome of the dominant symbiotic fungus Cenococcum geophilum.</title>
        <authorList>
            <consortium name="DOE Joint Genome Institute"/>
            <person name="Peter M."/>
            <person name="Kohler A."/>
            <person name="Ohm R.A."/>
            <person name="Kuo A."/>
            <person name="Krutzmann J."/>
            <person name="Morin E."/>
            <person name="Arend M."/>
            <person name="Barry K.W."/>
            <person name="Binder M."/>
            <person name="Choi C."/>
            <person name="Clum A."/>
            <person name="Copeland A."/>
            <person name="Grisel N."/>
            <person name="Haridas S."/>
            <person name="Kipfer T."/>
            <person name="LaButti K."/>
            <person name="Lindquist E."/>
            <person name="Lipzen A."/>
            <person name="Maire R."/>
            <person name="Meier B."/>
            <person name="Mihaltcheva S."/>
            <person name="Molinier V."/>
            <person name="Murat C."/>
            <person name="Poggeler S."/>
            <person name="Quandt C.A."/>
            <person name="Sperisen C."/>
            <person name="Tritt A."/>
            <person name="Tisserant E."/>
            <person name="Crous P.W."/>
            <person name="Henrissat B."/>
            <person name="Nehls U."/>
            <person name="Egli S."/>
            <person name="Spatafora J.W."/>
            <person name="Grigoriev I.V."/>
            <person name="Martin F.M."/>
        </authorList>
    </citation>
    <scope>NUCLEOTIDE SEQUENCE [LARGE SCALE GENOMIC DNA]</scope>
    <source>
        <strain evidence="2 3">CBS 459.81</strain>
    </source>
</reference>
<feature type="compositionally biased region" description="Basic and acidic residues" evidence="1">
    <location>
        <begin position="451"/>
        <end position="464"/>
    </location>
</feature>
<feature type="region of interest" description="Disordered" evidence="1">
    <location>
        <begin position="255"/>
        <end position="307"/>
    </location>
</feature>
<feature type="compositionally biased region" description="Polar residues" evidence="1">
    <location>
        <begin position="289"/>
        <end position="305"/>
    </location>
</feature>
<evidence type="ECO:0000313" key="3">
    <source>
        <dbReference type="Proteomes" id="UP000250266"/>
    </source>
</evidence>
<evidence type="ECO:0000256" key="1">
    <source>
        <dbReference type="SAM" id="MobiDB-lite"/>
    </source>
</evidence>
<evidence type="ECO:0008006" key="4">
    <source>
        <dbReference type="Google" id="ProtNLM"/>
    </source>
</evidence>
<feature type="compositionally biased region" description="Basic and acidic residues" evidence="1">
    <location>
        <begin position="127"/>
        <end position="138"/>
    </location>
</feature>
<evidence type="ECO:0000313" key="2">
    <source>
        <dbReference type="EMBL" id="OCK84937.1"/>
    </source>
</evidence>
<sequence length="550" mass="61923">MDRKTQRSSTPNESASRNISRGSASSTPVPQTPLLTTPKPRDTSMEPKSEYLREALNIRKAKDASPIYPPRPRTESPVPSKDEFAVQSEDEGPVSNGTGRRAYRRISEVRDNRPINTSTHTPMRRPTQKERDVEREQMSKNNFDLGLRLTLSEQNNTKLLNELEEARKRIEELEPLAQENEDLREENDQLRLQLHRMEEDLAQARDDNNELVLFHDELIVEMEKRDTGLEEAADMIYRLEQQNTELKDEVASYKAVTGGNGESDYYSTEAEGDSPKRQQPDLWSIPESRPSTGQCNSDYYSQPGSPQVLPMQGPANVRPVGPYSTRARTLIHQTSVGARSTSALKKRASHVSIKPGSTPPQGLSKFVPDLPLRNSERNPETSTPSWRPNGRSHGPTFALRALETRPVSPTESEVSAPLPLSLPTPGLRDLYQMGQSQRTLRPRPRVQTLETRPEPRVESEREFNETVPGPLEHFVTPPPRRSSKAFVLAPPTQDDSLPIPSPTEYQYTSPSRSYGMGSMAANAASRDFMFNANETVEDFAVRTKSFTPRR</sequence>
<proteinExistence type="predicted"/>
<dbReference type="AlphaFoldDB" id="A0A8E2EJ41"/>
<organism evidence="2 3">
    <name type="scientific">Lepidopterella palustris CBS 459.81</name>
    <dbReference type="NCBI Taxonomy" id="1314670"/>
    <lineage>
        <taxon>Eukaryota</taxon>
        <taxon>Fungi</taxon>
        <taxon>Dikarya</taxon>
        <taxon>Ascomycota</taxon>
        <taxon>Pezizomycotina</taxon>
        <taxon>Dothideomycetes</taxon>
        <taxon>Pleosporomycetidae</taxon>
        <taxon>Mytilinidiales</taxon>
        <taxon>Argynnaceae</taxon>
        <taxon>Lepidopterella</taxon>
    </lineage>
</organism>
<feature type="compositionally biased region" description="Low complexity" evidence="1">
    <location>
        <begin position="27"/>
        <end position="38"/>
    </location>
</feature>
<dbReference type="OrthoDB" id="10251744at2759"/>
<dbReference type="Proteomes" id="UP000250266">
    <property type="component" value="Unassembled WGS sequence"/>
</dbReference>
<feature type="region of interest" description="Disordered" evidence="1">
    <location>
        <begin position="1"/>
        <end position="138"/>
    </location>
</feature>